<dbReference type="SUPFAM" id="SSF52821">
    <property type="entry name" value="Rhodanese/Cell cycle control phosphatase"/>
    <property type="match status" value="1"/>
</dbReference>
<dbReference type="InterPro" id="IPR001763">
    <property type="entry name" value="Rhodanese-like_dom"/>
</dbReference>
<dbReference type="Pfam" id="PF00581">
    <property type="entry name" value="Rhodanese"/>
    <property type="match status" value="1"/>
</dbReference>
<feature type="chain" id="PRO_5022026630" evidence="1">
    <location>
        <begin position="25"/>
        <end position="141"/>
    </location>
</feature>
<dbReference type="SMART" id="SM00450">
    <property type="entry name" value="RHOD"/>
    <property type="match status" value="1"/>
</dbReference>
<sequence length="141" mass="15090">MTLFKTAIAFCGLVLATVAQPAAAQDAPMSITGTTTVNAEQVVDLVTKKSNLVILDNRKPEDFAAGHIEGAIRLIDTDVTPESLAKAVKTKDTPVLFYCNGLKCGRAAKAASVAVQQGYKEVYYYALGLDEWNKKGLPLVK</sequence>
<keyword evidence="1" id="KW-0732">Signal</keyword>
<protein>
    <submittedName>
        <fullName evidence="3">Rhodanese-like domain-containing protein</fullName>
    </submittedName>
</protein>
<evidence type="ECO:0000313" key="3">
    <source>
        <dbReference type="EMBL" id="QDO98487.1"/>
    </source>
</evidence>
<keyword evidence="4" id="KW-1185">Reference proteome</keyword>
<organism evidence="3 4">
    <name type="scientific">Ferrovibrio terrae</name>
    <dbReference type="NCBI Taxonomy" id="2594003"/>
    <lineage>
        <taxon>Bacteria</taxon>
        <taxon>Pseudomonadati</taxon>
        <taxon>Pseudomonadota</taxon>
        <taxon>Alphaproteobacteria</taxon>
        <taxon>Rhodospirillales</taxon>
        <taxon>Rhodospirillaceae</taxon>
        <taxon>Ferrovibrio</taxon>
    </lineage>
</organism>
<dbReference type="GO" id="GO:0004792">
    <property type="term" value="F:thiosulfate-cyanide sulfurtransferase activity"/>
    <property type="evidence" value="ECO:0007669"/>
    <property type="project" value="TreeGrafter"/>
</dbReference>
<gene>
    <name evidence="3" type="ORF">FNB15_14900</name>
</gene>
<reference evidence="3 4" key="1">
    <citation type="submission" date="2019-07" db="EMBL/GenBank/DDBJ databases">
        <title>Genome sequencing for Ferrovibrio sp. K5.</title>
        <authorList>
            <person name="Park S.-J."/>
        </authorList>
    </citation>
    <scope>NUCLEOTIDE SEQUENCE [LARGE SCALE GENOMIC DNA]</scope>
    <source>
        <strain evidence="3 4">K5</strain>
    </source>
</reference>
<dbReference type="OrthoDB" id="9802991at2"/>
<dbReference type="Gene3D" id="3.40.250.10">
    <property type="entry name" value="Rhodanese-like domain"/>
    <property type="match status" value="1"/>
</dbReference>
<feature type="signal peptide" evidence="1">
    <location>
        <begin position="1"/>
        <end position="24"/>
    </location>
</feature>
<name>A0A516H3Z4_9PROT</name>
<evidence type="ECO:0000313" key="4">
    <source>
        <dbReference type="Proteomes" id="UP000317496"/>
    </source>
</evidence>
<dbReference type="InterPro" id="IPR036873">
    <property type="entry name" value="Rhodanese-like_dom_sf"/>
</dbReference>
<accession>A0A516H3Z4</accession>
<dbReference type="KEGG" id="fer:FNB15_14900"/>
<proteinExistence type="predicted"/>
<dbReference type="Proteomes" id="UP000317496">
    <property type="component" value="Chromosome"/>
</dbReference>
<dbReference type="PANTHER" id="PTHR44086">
    <property type="entry name" value="THIOSULFATE SULFURTRANSFERASE RDL2, MITOCHONDRIAL-RELATED"/>
    <property type="match status" value="1"/>
</dbReference>
<dbReference type="EMBL" id="CP041636">
    <property type="protein sequence ID" value="QDO98487.1"/>
    <property type="molecule type" value="Genomic_DNA"/>
</dbReference>
<dbReference type="AlphaFoldDB" id="A0A516H3Z4"/>
<dbReference type="RefSeq" id="WP_144069468.1">
    <property type="nucleotide sequence ID" value="NZ_CP041636.1"/>
</dbReference>
<dbReference type="CDD" id="cd00158">
    <property type="entry name" value="RHOD"/>
    <property type="match status" value="1"/>
</dbReference>
<evidence type="ECO:0000256" key="1">
    <source>
        <dbReference type="SAM" id="SignalP"/>
    </source>
</evidence>
<dbReference type="PANTHER" id="PTHR44086:SF10">
    <property type="entry name" value="THIOSULFATE SULFURTRANSFERASE_RHODANESE-LIKE DOMAIN-CONTAINING PROTEIN 3"/>
    <property type="match status" value="1"/>
</dbReference>
<feature type="domain" description="Rhodanese" evidence="2">
    <location>
        <begin position="48"/>
        <end position="141"/>
    </location>
</feature>
<evidence type="ECO:0000259" key="2">
    <source>
        <dbReference type="PROSITE" id="PS50206"/>
    </source>
</evidence>
<dbReference type="PROSITE" id="PS50206">
    <property type="entry name" value="RHODANESE_3"/>
    <property type="match status" value="1"/>
</dbReference>